<dbReference type="RefSeq" id="WP_147685175.1">
    <property type="nucleotide sequence ID" value="NZ_VDUX01000003.1"/>
</dbReference>
<evidence type="ECO:0000313" key="4">
    <source>
        <dbReference type="EMBL" id="TXL61146.1"/>
    </source>
</evidence>
<dbReference type="Pfam" id="PF13083">
    <property type="entry name" value="KH_KhpA-B"/>
    <property type="match status" value="1"/>
</dbReference>
<dbReference type="OrthoDB" id="9812389at2"/>
<dbReference type="GO" id="GO:0003723">
    <property type="term" value="F:RNA binding"/>
    <property type="evidence" value="ECO:0007669"/>
    <property type="project" value="UniProtKB-UniRule"/>
</dbReference>
<dbReference type="HAMAP" id="MF_00088">
    <property type="entry name" value="KhpA"/>
    <property type="match status" value="1"/>
</dbReference>
<dbReference type="PANTHER" id="PTHR34654:SF1">
    <property type="entry name" value="RNA-BINDING PROTEIN KHPA"/>
    <property type="match status" value="1"/>
</dbReference>
<dbReference type="SUPFAM" id="SSF54814">
    <property type="entry name" value="Prokaryotic type KH domain (KH-domain type II)"/>
    <property type="match status" value="1"/>
</dbReference>
<accession>A0A5C8NJ81</accession>
<dbReference type="Proteomes" id="UP000321571">
    <property type="component" value="Unassembled WGS sequence"/>
</dbReference>
<dbReference type="PANTHER" id="PTHR34654">
    <property type="entry name" value="UPF0109 PROTEIN SCO5592"/>
    <property type="match status" value="1"/>
</dbReference>
<gene>
    <name evidence="3" type="primary">khpA</name>
    <name evidence="4" type="ORF">FHP06_06825</name>
</gene>
<keyword evidence="2 3" id="KW-0694">RNA-binding</keyword>
<dbReference type="EMBL" id="VDUX01000003">
    <property type="protein sequence ID" value="TXL61146.1"/>
    <property type="molecule type" value="Genomic_DNA"/>
</dbReference>
<evidence type="ECO:0000256" key="1">
    <source>
        <dbReference type="ARBA" id="ARBA00022490"/>
    </source>
</evidence>
<comment type="similarity">
    <text evidence="3">Belongs to the KhpA RNA-binding protein family.</text>
</comment>
<sequence>MAAPLVEVVEHLVSGIVEHPDDVEVRAKQTRRGDLFEVRVNPSDLGKVIGRQGRTATAIRKVAGAIAGSGGARIDFVDVDRQR</sequence>
<reference evidence="4 5" key="1">
    <citation type="submission" date="2019-06" db="EMBL/GenBank/DDBJ databases">
        <title>Aeromicrobium sp. nov., isolated from a maize field.</title>
        <authorList>
            <person name="Lin S.-Y."/>
            <person name="Tsai C.-F."/>
            <person name="Young C.-C."/>
        </authorList>
    </citation>
    <scope>NUCLEOTIDE SEQUENCE [LARGE SCALE GENOMIC DNA]</scope>
    <source>
        <strain evidence="4 5">CC-CFT486</strain>
    </source>
</reference>
<comment type="caution">
    <text evidence="4">The sequence shown here is derived from an EMBL/GenBank/DDBJ whole genome shotgun (WGS) entry which is preliminary data.</text>
</comment>
<keyword evidence="5" id="KW-1185">Reference proteome</keyword>
<dbReference type="InterPro" id="IPR015946">
    <property type="entry name" value="KH_dom-like_a/b"/>
</dbReference>
<dbReference type="CDD" id="cd22533">
    <property type="entry name" value="KH-II_YlqC-like"/>
    <property type="match status" value="1"/>
</dbReference>
<dbReference type="AlphaFoldDB" id="A0A5C8NJ81"/>
<evidence type="ECO:0000313" key="5">
    <source>
        <dbReference type="Proteomes" id="UP000321571"/>
    </source>
</evidence>
<dbReference type="InterPro" id="IPR009019">
    <property type="entry name" value="KH_sf_prok-type"/>
</dbReference>
<protein>
    <recommendedName>
        <fullName evidence="3">RNA-binding protein KhpA</fullName>
    </recommendedName>
    <alternativeName>
        <fullName evidence="3">KH-domain protein A</fullName>
    </alternativeName>
</protein>
<comment type="subcellular location">
    <subcellularLocation>
        <location evidence="3">Cytoplasm</location>
    </subcellularLocation>
</comment>
<dbReference type="NCBIfam" id="NF002761">
    <property type="entry name" value="PRK02821.1"/>
    <property type="match status" value="1"/>
</dbReference>
<dbReference type="GO" id="GO:0005737">
    <property type="term" value="C:cytoplasm"/>
    <property type="evidence" value="ECO:0007669"/>
    <property type="project" value="UniProtKB-SubCell"/>
</dbReference>
<organism evidence="4 5">
    <name type="scientific">Aeromicrobium terrae</name>
    <dbReference type="NCBI Taxonomy" id="2498846"/>
    <lineage>
        <taxon>Bacteria</taxon>
        <taxon>Bacillati</taxon>
        <taxon>Actinomycetota</taxon>
        <taxon>Actinomycetes</taxon>
        <taxon>Propionibacteriales</taxon>
        <taxon>Nocardioidaceae</taxon>
        <taxon>Aeromicrobium</taxon>
    </lineage>
</organism>
<evidence type="ECO:0000256" key="3">
    <source>
        <dbReference type="HAMAP-Rule" id="MF_00088"/>
    </source>
</evidence>
<name>A0A5C8NJ81_9ACTN</name>
<dbReference type="PROSITE" id="PS50084">
    <property type="entry name" value="KH_TYPE_1"/>
    <property type="match status" value="1"/>
</dbReference>
<dbReference type="Gene3D" id="3.30.300.20">
    <property type="match status" value="1"/>
</dbReference>
<evidence type="ECO:0000256" key="2">
    <source>
        <dbReference type="ARBA" id="ARBA00022884"/>
    </source>
</evidence>
<proteinExistence type="inferred from homology"/>
<comment type="function">
    <text evidence="3">A probable RNA-binding protein.</text>
</comment>
<dbReference type="InterPro" id="IPR020627">
    <property type="entry name" value="KhpA"/>
</dbReference>
<keyword evidence="1 3" id="KW-0963">Cytoplasm</keyword>